<dbReference type="OrthoDB" id="6495301at2759"/>
<dbReference type="Pfam" id="PF20434">
    <property type="entry name" value="BD-FAE"/>
    <property type="match status" value="1"/>
</dbReference>
<evidence type="ECO:0000259" key="2">
    <source>
        <dbReference type="Pfam" id="PF20434"/>
    </source>
</evidence>
<dbReference type="SUPFAM" id="SSF53474">
    <property type="entry name" value="alpha/beta-Hydrolases"/>
    <property type="match status" value="1"/>
</dbReference>
<sequence>MLLPDIPYTRPSSAKLTLDLHVPDSDTSTKPLVVFVHGGAWISEDKADHRELAVRLSTATGCAVAVPNYSLSPRNQPTDGSEVIHHPTHARDVLRAFEFLRTWDQSAADQSPYYNAEAIFAIGHSCGAHILGTILLSPSQSPSPQISPSQSLLRAVRGVVTTEGIFDIDLLLQSFPAYRAWFIETAFGPRDNYRSVSVTHFAARSTRIAWLLVHSTGDTLIDRVQSSAIARN</sequence>
<keyword evidence="1 3" id="KW-0378">Hydrolase</keyword>
<organism evidence="3 4">
    <name type="scientific">Exidia glandulosa HHB12029</name>
    <dbReference type="NCBI Taxonomy" id="1314781"/>
    <lineage>
        <taxon>Eukaryota</taxon>
        <taxon>Fungi</taxon>
        <taxon>Dikarya</taxon>
        <taxon>Basidiomycota</taxon>
        <taxon>Agaricomycotina</taxon>
        <taxon>Agaricomycetes</taxon>
        <taxon>Auriculariales</taxon>
        <taxon>Exidiaceae</taxon>
        <taxon>Exidia</taxon>
    </lineage>
</organism>
<dbReference type="InParanoid" id="A0A165B179"/>
<protein>
    <submittedName>
        <fullName evidence="3">Alpha/beta-hydrolase</fullName>
    </submittedName>
</protein>
<reference evidence="3 4" key="1">
    <citation type="journal article" date="2016" name="Mol. Biol. Evol.">
        <title>Comparative Genomics of Early-Diverging Mushroom-Forming Fungi Provides Insights into the Origins of Lignocellulose Decay Capabilities.</title>
        <authorList>
            <person name="Nagy L.G."/>
            <person name="Riley R."/>
            <person name="Tritt A."/>
            <person name="Adam C."/>
            <person name="Daum C."/>
            <person name="Floudas D."/>
            <person name="Sun H."/>
            <person name="Yadav J.S."/>
            <person name="Pangilinan J."/>
            <person name="Larsson K.H."/>
            <person name="Matsuura K."/>
            <person name="Barry K."/>
            <person name="Labutti K."/>
            <person name="Kuo R."/>
            <person name="Ohm R.A."/>
            <person name="Bhattacharya S.S."/>
            <person name="Shirouzu T."/>
            <person name="Yoshinaga Y."/>
            <person name="Martin F.M."/>
            <person name="Grigoriev I.V."/>
            <person name="Hibbett D.S."/>
        </authorList>
    </citation>
    <scope>NUCLEOTIDE SEQUENCE [LARGE SCALE GENOMIC DNA]</scope>
    <source>
        <strain evidence="3 4">HHB12029</strain>
    </source>
</reference>
<accession>A0A165B179</accession>
<dbReference type="STRING" id="1314781.A0A165B179"/>
<keyword evidence="4" id="KW-1185">Reference proteome</keyword>
<proteinExistence type="predicted"/>
<dbReference type="InterPro" id="IPR050300">
    <property type="entry name" value="GDXG_lipolytic_enzyme"/>
</dbReference>
<evidence type="ECO:0000313" key="4">
    <source>
        <dbReference type="Proteomes" id="UP000077266"/>
    </source>
</evidence>
<name>A0A165B179_EXIGL</name>
<evidence type="ECO:0000256" key="1">
    <source>
        <dbReference type="ARBA" id="ARBA00022801"/>
    </source>
</evidence>
<evidence type="ECO:0000313" key="3">
    <source>
        <dbReference type="EMBL" id="KZV79645.1"/>
    </source>
</evidence>
<dbReference type="PANTHER" id="PTHR48081">
    <property type="entry name" value="AB HYDROLASE SUPERFAMILY PROTEIN C4A8.06C"/>
    <property type="match status" value="1"/>
</dbReference>
<dbReference type="InterPro" id="IPR029058">
    <property type="entry name" value="AB_hydrolase_fold"/>
</dbReference>
<dbReference type="Gene3D" id="3.40.50.1820">
    <property type="entry name" value="alpha/beta hydrolase"/>
    <property type="match status" value="1"/>
</dbReference>
<dbReference type="EMBL" id="KV426583">
    <property type="protein sequence ID" value="KZV79645.1"/>
    <property type="molecule type" value="Genomic_DNA"/>
</dbReference>
<dbReference type="Proteomes" id="UP000077266">
    <property type="component" value="Unassembled WGS sequence"/>
</dbReference>
<dbReference type="GO" id="GO:0016787">
    <property type="term" value="F:hydrolase activity"/>
    <property type="evidence" value="ECO:0007669"/>
    <property type="project" value="UniProtKB-KW"/>
</dbReference>
<gene>
    <name evidence="3" type="ORF">EXIGLDRAFT_782043</name>
</gene>
<dbReference type="PANTHER" id="PTHR48081:SF33">
    <property type="entry name" value="KYNURENINE FORMAMIDASE"/>
    <property type="match status" value="1"/>
</dbReference>
<dbReference type="AlphaFoldDB" id="A0A165B179"/>
<dbReference type="InterPro" id="IPR049492">
    <property type="entry name" value="BD-FAE-like_dom"/>
</dbReference>
<feature type="domain" description="BD-FAE-like" evidence="2">
    <location>
        <begin position="18"/>
        <end position="230"/>
    </location>
</feature>